<feature type="transmembrane region" description="Helical" evidence="7">
    <location>
        <begin position="80"/>
        <end position="102"/>
    </location>
</feature>
<evidence type="ECO:0000256" key="4">
    <source>
        <dbReference type="ARBA" id="ARBA00022692"/>
    </source>
</evidence>
<evidence type="ECO:0000256" key="7">
    <source>
        <dbReference type="RuleBase" id="RU361113"/>
    </source>
</evidence>
<sequence length="417" mass="46870">MSQIQVKKNPTPTRQTLAPVVVQAPVEVPRKRGLWRDLIAFWILGLCNIYGYVVMLTAAHDVIKKFHYSGRGIEQHERDCHFISTGAILLADVLPAMFVKMIMPFVPFRVHCLVALAIIFSAAGFLLVGMAYFEWMAILGVIITSASCGIGDATFLGYSSKFNKNVVSTWSSGGGAAGVVGSISYATLIELKLTPSETMLVMLIFPFIEAISFWILLRKPQKIASPTVPEQLTEHHKPLKGFGNKFAYARSLVKYMMPLGLVYFFVYFLNQGLFELIQFKNIFLDKASQYRWLNVAYRIGEFIARSSVNIFQFPKIWLMVVLQFINLAYFFTEVTFCYTPSIWITFTIVLWEGLLGGGAYVNTFYRMSHEIPPARLQFAMSTVVQADAYGIALAGFLAIPVHNAICLLPVAERTIVW</sequence>
<reference evidence="8" key="2">
    <citation type="submission" date="2020-05" db="UniProtKB">
        <authorList>
            <consortium name="EnsemblMetazoa"/>
        </authorList>
    </citation>
    <scope>IDENTIFICATION</scope>
    <source>
        <strain evidence="8">IAEA</strain>
    </source>
</reference>
<evidence type="ECO:0000256" key="2">
    <source>
        <dbReference type="ARBA" id="ARBA00007467"/>
    </source>
</evidence>
<dbReference type="PRINTS" id="PR01315">
    <property type="entry name" value="BATTENIN"/>
</dbReference>
<keyword evidence="4 7" id="KW-0812">Transmembrane</keyword>
<feature type="transmembrane region" description="Helical" evidence="7">
    <location>
        <begin position="316"/>
        <end position="336"/>
    </location>
</feature>
<dbReference type="GO" id="GO:0051453">
    <property type="term" value="P:regulation of intracellular pH"/>
    <property type="evidence" value="ECO:0007669"/>
    <property type="project" value="TreeGrafter"/>
</dbReference>
<keyword evidence="7" id="KW-0458">Lysosome</keyword>
<evidence type="ECO:0000256" key="1">
    <source>
        <dbReference type="ARBA" id="ARBA00004127"/>
    </source>
</evidence>
<evidence type="ECO:0000256" key="6">
    <source>
        <dbReference type="ARBA" id="ARBA00023136"/>
    </source>
</evidence>
<dbReference type="GO" id="GO:0005765">
    <property type="term" value="C:lysosomal membrane"/>
    <property type="evidence" value="ECO:0007669"/>
    <property type="project" value="UniProtKB-SubCell"/>
</dbReference>
<dbReference type="PIRSF" id="PIRSF015974">
    <property type="entry name" value="CLN3_BTN1"/>
    <property type="match status" value="1"/>
</dbReference>
<feature type="transmembrane region" description="Helical" evidence="7">
    <location>
        <begin position="170"/>
        <end position="188"/>
    </location>
</feature>
<evidence type="ECO:0000313" key="8">
    <source>
        <dbReference type="EnsemblMetazoa" id="GBRI016180-PA"/>
    </source>
</evidence>
<dbReference type="SUPFAM" id="SSF103473">
    <property type="entry name" value="MFS general substrate transporter"/>
    <property type="match status" value="1"/>
</dbReference>
<proteinExistence type="inferred from homology"/>
<keyword evidence="5 7" id="KW-1133">Transmembrane helix</keyword>
<comment type="similarity">
    <text evidence="2 7">Belongs to the battenin family.</text>
</comment>
<evidence type="ECO:0000256" key="5">
    <source>
        <dbReference type="ARBA" id="ARBA00022989"/>
    </source>
</evidence>
<dbReference type="InterPro" id="IPR003492">
    <property type="entry name" value="Battenin_disease_Cln3"/>
</dbReference>
<organism evidence="8 9">
    <name type="scientific">Glossina brevipalpis</name>
    <dbReference type="NCBI Taxonomy" id="37001"/>
    <lineage>
        <taxon>Eukaryota</taxon>
        <taxon>Metazoa</taxon>
        <taxon>Ecdysozoa</taxon>
        <taxon>Arthropoda</taxon>
        <taxon>Hexapoda</taxon>
        <taxon>Insecta</taxon>
        <taxon>Pterygota</taxon>
        <taxon>Neoptera</taxon>
        <taxon>Endopterygota</taxon>
        <taxon>Diptera</taxon>
        <taxon>Brachycera</taxon>
        <taxon>Muscomorpha</taxon>
        <taxon>Hippoboscoidea</taxon>
        <taxon>Glossinidae</taxon>
        <taxon>Glossina</taxon>
    </lineage>
</organism>
<feature type="transmembrane region" description="Helical" evidence="7">
    <location>
        <begin position="386"/>
        <end position="411"/>
    </location>
</feature>
<accession>A0A1A9WE50</accession>
<dbReference type="Proteomes" id="UP000091820">
    <property type="component" value="Unassembled WGS sequence"/>
</dbReference>
<reference evidence="9" key="1">
    <citation type="submission" date="2014-03" db="EMBL/GenBank/DDBJ databases">
        <authorList>
            <person name="Aksoy S."/>
            <person name="Warren W."/>
            <person name="Wilson R.K."/>
        </authorList>
    </citation>
    <scope>NUCLEOTIDE SEQUENCE [LARGE SCALE GENOMIC DNA]</scope>
    <source>
        <strain evidence="9">IAEA</strain>
    </source>
</reference>
<evidence type="ECO:0000256" key="3">
    <source>
        <dbReference type="ARBA" id="ARBA00022448"/>
    </source>
</evidence>
<feature type="transmembrane region" description="Helical" evidence="7">
    <location>
        <begin position="39"/>
        <end position="59"/>
    </location>
</feature>
<dbReference type="InterPro" id="IPR018460">
    <property type="entry name" value="Battenin_disease_Cln3_subgr"/>
</dbReference>
<dbReference type="VEuPathDB" id="VectorBase:GBRI016180"/>
<dbReference type="Pfam" id="PF02487">
    <property type="entry name" value="CLN3"/>
    <property type="match status" value="2"/>
</dbReference>
<dbReference type="GO" id="GO:0007040">
    <property type="term" value="P:lysosome organization"/>
    <property type="evidence" value="ECO:0007669"/>
    <property type="project" value="TreeGrafter"/>
</dbReference>
<feature type="transmembrane region" description="Helical" evidence="7">
    <location>
        <begin position="342"/>
        <end position="365"/>
    </location>
</feature>
<keyword evidence="6 7" id="KW-0472">Membrane</keyword>
<comment type="subcellular location">
    <subcellularLocation>
        <location evidence="1">Endomembrane system</location>
        <topology evidence="1">Multi-pass membrane protein</topology>
    </subcellularLocation>
    <subcellularLocation>
        <location evidence="7">Lysosome membrane</location>
        <topology evidence="7">Multi-pass membrane protein</topology>
    </subcellularLocation>
</comment>
<keyword evidence="9" id="KW-1185">Reference proteome</keyword>
<name>A0A1A9WE50_9MUSC</name>
<dbReference type="PANTHER" id="PTHR10981:SF0">
    <property type="entry name" value="BATTENIN"/>
    <property type="match status" value="1"/>
</dbReference>
<keyword evidence="3" id="KW-0813">Transport</keyword>
<dbReference type="FunFam" id="1.20.1250.20:FF:000427">
    <property type="entry name" value="Battenin"/>
    <property type="match status" value="1"/>
</dbReference>
<dbReference type="InterPro" id="IPR036259">
    <property type="entry name" value="MFS_trans_sf"/>
</dbReference>
<feature type="transmembrane region" description="Helical" evidence="7">
    <location>
        <begin position="108"/>
        <end position="128"/>
    </location>
</feature>
<feature type="transmembrane region" description="Helical" evidence="7">
    <location>
        <begin position="135"/>
        <end position="158"/>
    </location>
</feature>
<protein>
    <recommendedName>
        <fullName evidence="7">Battenin</fullName>
    </recommendedName>
</protein>
<dbReference type="AlphaFoldDB" id="A0A1A9WE50"/>
<evidence type="ECO:0000313" key="9">
    <source>
        <dbReference type="Proteomes" id="UP000091820"/>
    </source>
</evidence>
<dbReference type="EnsemblMetazoa" id="GBRI016180-RA">
    <property type="protein sequence ID" value="GBRI016180-PA"/>
    <property type="gene ID" value="GBRI016180"/>
</dbReference>
<dbReference type="PANTHER" id="PTHR10981">
    <property type="entry name" value="BATTENIN"/>
    <property type="match status" value="1"/>
</dbReference>
<dbReference type="STRING" id="37001.A0A1A9WE50"/>
<dbReference type="GO" id="GO:0012505">
    <property type="term" value="C:endomembrane system"/>
    <property type="evidence" value="ECO:0007669"/>
    <property type="project" value="UniProtKB-SubCell"/>
</dbReference>
<feature type="transmembrane region" description="Helical" evidence="7">
    <location>
        <begin position="200"/>
        <end position="217"/>
    </location>
</feature>
<feature type="transmembrane region" description="Helical" evidence="7">
    <location>
        <begin position="252"/>
        <end position="270"/>
    </location>
</feature>